<feature type="domain" description="Carbamoyltransferase C-terminal" evidence="3">
    <location>
        <begin position="391"/>
        <end position="557"/>
    </location>
</feature>
<reference evidence="5" key="1">
    <citation type="submission" date="2017-04" db="EMBL/GenBank/DDBJ databases">
        <authorList>
            <person name="Varghese N."/>
            <person name="Submissions S."/>
        </authorList>
    </citation>
    <scope>NUCLEOTIDE SEQUENCE [LARGE SCALE GENOMIC DNA]</scope>
    <source>
        <strain evidence="5">Ballard 720</strain>
    </source>
</reference>
<protein>
    <submittedName>
        <fullName evidence="4">Carbamoyltransferase</fullName>
    </submittedName>
</protein>
<name>A0A1X7D4B1_TRICW</name>
<dbReference type="CDD" id="cd24098">
    <property type="entry name" value="ASKHA_NBD_TobZ_N"/>
    <property type="match status" value="1"/>
</dbReference>
<evidence type="ECO:0000259" key="2">
    <source>
        <dbReference type="Pfam" id="PF02543"/>
    </source>
</evidence>
<dbReference type="InterPro" id="IPR038152">
    <property type="entry name" value="Carbam_trans_C_sf"/>
</dbReference>
<evidence type="ECO:0000313" key="5">
    <source>
        <dbReference type="Proteomes" id="UP000192911"/>
    </source>
</evidence>
<dbReference type="GO" id="GO:0016740">
    <property type="term" value="F:transferase activity"/>
    <property type="evidence" value="ECO:0007669"/>
    <property type="project" value="UniProtKB-KW"/>
</dbReference>
<dbReference type="PANTHER" id="PTHR34847">
    <property type="entry name" value="NODULATION PROTEIN U"/>
    <property type="match status" value="1"/>
</dbReference>
<dbReference type="InterPro" id="IPR043129">
    <property type="entry name" value="ATPase_NBD"/>
</dbReference>
<dbReference type="Proteomes" id="UP000192911">
    <property type="component" value="Unassembled WGS sequence"/>
</dbReference>
<sequence length="592" mass="65951">MSIIVGVSAHYHDSSCCILKDGKLIAAAEEERFSKVKHDNSIPTGAFRYCLREADVSIKDVDCIAYYEDPYKKASRQIATNLSDLLQNPRRRFKVDPERAERDIRQSLGFDGTIEYVDHHLSHAASSFFYSGFSEAGLLTVDGVGEWATTTYGLGQGERIDLFEEVAFPNSLGLLYSTITAYLGFDVNDAEYKVMGLAPYGRPLYVDQVKRLLEMDARGQYRLNMEYFDFLNGDRMYSDRLPELFGEAPREPESDLESFHKDLAASLQRTLEDILLAKAQYLHDTHPVDNLCMAGGVALNCVANGRVLREGPFKRLFVQPAASDAGGSLGAAAVAHVRLTGERPELKPLPHAYLGPSYSNREIHKAVSAVFPDTSIVDCTDRPEALIAETAQRLADGKVIGWFQGRMEFGPRALGSRSIIADPRRPEMRDRINALVKMREAFRPFAPAVLESKAAEHFDLDHASPFMLETCQVVSRLSLPAITHVDGSARVQTVTEASNPRFHALLTEFDRLTGCPILLNTSFNMRGDAIVLDPVDAIWCFVVSDIDALVIGDYIVDRGFRLDTWSKLKEIFSARSAKKRAVPESVNVYTFL</sequence>
<dbReference type="Gene3D" id="3.90.870.20">
    <property type="entry name" value="Carbamoyltransferase, C-terminal domain"/>
    <property type="match status" value="1"/>
</dbReference>
<gene>
    <name evidence="4" type="ORF">SAMN06295900_102346</name>
</gene>
<dbReference type="InterPro" id="IPR003696">
    <property type="entry name" value="Carbtransf_dom"/>
</dbReference>
<comment type="similarity">
    <text evidence="1">Belongs to the NodU/CmcH family.</text>
</comment>
<dbReference type="OrthoDB" id="9780777at2"/>
<dbReference type="Pfam" id="PF02543">
    <property type="entry name" value="Carbam_trans_N"/>
    <property type="match status" value="1"/>
</dbReference>
<dbReference type="RefSeq" id="WP_085225085.1">
    <property type="nucleotide sequence ID" value="NZ_BSQD01000002.1"/>
</dbReference>
<evidence type="ECO:0000256" key="1">
    <source>
        <dbReference type="ARBA" id="ARBA00006129"/>
    </source>
</evidence>
<evidence type="ECO:0000313" key="4">
    <source>
        <dbReference type="EMBL" id="SMF08098.1"/>
    </source>
</evidence>
<dbReference type="Gene3D" id="3.30.420.40">
    <property type="match status" value="2"/>
</dbReference>
<dbReference type="AlphaFoldDB" id="A0A1X7D4B1"/>
<dbReference type="EMBL" id="FXAH01000002">
    <property type="protein sequence ID" value="SMF08098.1"/>
    <property type="molecule type" value="Genomic_DNA"/>
</dbReference>
<dbReference type="InterPro" id="IPR031730">
    <property type="entry name" value="Carbam_trans_C"/>
</dbReference>
<dbReference type="Pfam" id="PF16861">
    <property type="entry name" value="Carbam_trans_C"/>
    <property type="match status" value="1"/>
</dbReference>
<keyword evidence="4" id="KW-0808">Transferase</keyword>
<dbReference type="SUPFAM" id="SSF53067">
    <property type="entry name" value="Actin-like ATPase domain"/>
    <property type="match status" value="1"/>
</dbReference>
<accession>A0A1X7D4B1</accession>
<dbReference type="STRING" id="28094.SAMN06295900_102346"/>
<dbReference type="PANTHER" id="PTHR34847:SF1">
    <property type="entry name" value="NODULATION PROTEIN U"/>
    <property type="match status" value="1"/>
</dbReference>
<dbReference type="InterPro" id="IPR051338">
    <property type="entry name" value="NodU/CmcH_Carbamoyltrnsfr"/>
</dbReference>
<evidence type="ECO:0000259" key="3">
    <source>
        <dbReference type="Pfam" id="PF16861"/>
    </source>
</evidence>
<keyword evidence="5" id="KW-1185">Reference proteome</keyword>
<feature type="domain" description="Carbamoyltransferase" evidence="2">
    <location>
        <begin position="4"/>
        <end position="332"/>
    </location>
</feature>
<proteinExistence type="inferred from homology"/>
<dbReference type="GeneID" id="95552332"/>
<organism evidence="4 5">
    <name type="scientific">Trinickia caryophylli</name>
    <name type="common">Paraburkholderia caryophylli</name>
    <dbReference type="NCBI Taxonomy" id="28094"/>
    <lineage>
        <taxon>Bacteria</taxon>
        <taxon>Pseudomonadati</taxon>
        <taxon>Pseudomonadota</taxon>
        <taxon>Betaproteobacteria</taxon>
        <taxon>Burkholderiales</taxon>
        <taxon>Burkholderiaceae</taxon>
        <taxon>Trinickia</taxon>
    </lineage>
</organism>